<evidence type="ECO:0000256" key="1">
    <source>
        <dbReference type="ARBA" id="ARBA00010754"/>
    </source>
</evidence>
<name>A0A1I8NFK9_MUSDO</name>
<accession>A0A1I8NFK9</accession>
<dbReference type="Proteomes" id="UP001652621">
    <property type="component" value="Unplaced"/>
</dbReference>
<dbReference type="OrthoDB" id="18964at2759"/>
<proteinExistence type="inferred from homology"/>
<dbReference type="Pfam" id="PF14942">
    <property type="entry name" value="Muted"/>
    <property type="match status" value="1"/>
</dbReference>
<dbReference type="InterPro" id="IPR017243">
    <property type="entry name" value="Bloc1s5"/>
</dbReference>
<dbReference type="STRING" id="7370.A0A1I8NFK9"/>
<comment type="similarity">
    <text evidence="1">Belongs to the BLOC1S5 family.</text>
</comment>
<dbReference type="VEuPathDB" id="VectorBase:MDOA014663"/>
<gene>
    <name evidence="3" type="primary">101901077</name>
    <name evidence="5" type="synonym">LOC101901077</name>
</gene>
<sequence>MITLGKDISNTQYRILDHRVFVNGEIETFLNNFETQRNDSEVESLFKVTETVGALKYDLSDKCISLGAAHLGNIAGELKTILGEVETLVENLQVPKEVSAEILESRAQRTKRKEDFDLELKHNYQRVENSFAVKEEEISELYSDLQLKLKLK</sequence>
<dbReference type="eggNOG" id="ENOG502S5R8">
    <property type="taxonomic scope" value="Eukaryota"/>
</dbReference>
<dbReference type="RefSeq" id="XP_005181174.1">
    <property type="nucleotide sequence ID" value="XM_005181117.2"/>
</dbReference>
<reference evidence="3" key="1">
    <citation type="submission" date="2020-05" db="UniProtKB">
        <authorList>
            <consortium name="EnsemblMetazoa"/>
        </authorList>
    </citation>
    <scope>IDENTIFICATION</scope>
    <source>
        <strain evidence="3">Aabys</strain>
    </source>
</reference>
<dbReference type="AlphaFoldDB" id="A0A1I8NFK9"/>
<evidence type="ECO:0000313" key="3">
    <source>
        <dbReference type="EnsemblMetazoa" id="MDOA014663-PA"/>
    </source>
</evidence>
<dbReference type="PANTHER" id="PTHR31784:SF2">
    <property type="entry name" value="BIOGENESIS OF LYSOSOME-RELATED ORGANELLES COMPLEX 1 SUBUNIT 5"/>
    <property type="match status" value="1"/>
</dbReference>
<evidence type="ECO:0000313" key="5">
    <source>
        <dbReference type="RefSeq" id="XP_005181174.1"/>
    </source>
</evidence>
<dbReference type="PANTHER" id="PTHR31784">
    <property type="entry name" value="BIOGENESIS OF LYSOSOME-RELATED ORGANELLES COMPLEX 1 SUBUNIT 5"/>
    <property type="match status" value="1"/>
</dbReference>
<dbReference type="KEGG" id="mde:101901077"/>
<evidence type="ECO:0000313" key="4">
    <source>
        <dbReference type="Proteomes" id="UP001652621"/>
    </source>
</evidence>
<evidence type="ECO:0000256" key="2">
    <source>
        <dbReference type="ARBA" id="ARBA00019580"/>
    </source>
</evidence>
<dbReference type="EnsemblMetazoa" id="MDOA014663-RA">
    <property type="protein sequence ID" value="MDOA014663-PA"/>
    <property type="gene ID" value="MDOA014663"/>
</dbReference>
<dbReference type="GO" id="GO:0030133">
    <property type="term" value="C:transport vesicle"/>
    <property type="evidence" value="ECO:0007669"/>
    <property type="project" value="InterPro"/>
</dbReference>
<keyword evidence="4" id="KW-1185">Reference proteome</keyword>
<protein>
    <recommendedName>
        <fullName evidence="2">Biogenesis of lysosome-related organelles complex 1 subunit 5</fullName>
    </recommendedName>
</protein>
<reference evidence="5" key="2">
    <citation type="submission" date="2025-04" db="UniProtKB">
        <authorList>
            <consortium name="RefSeq"/>
        </authorList>
    </citation>
    <scope>IDENTIFICATION</scope>
    <source>
        <strain evidence="5">Aabys</strain>
    </source>
</reference>
<dbReference type="GO" id="GO:0031083">
    <property type="term" value="C:BLOC-1 complex"/>
    <property type="evidence" value="ECO:0007669"/>
    <property type="project" value="InterPro"/>
</dbReference>
<organism evidence="3">
    <name type="scientific">Musca domestica</name>
    <name type="common">House fly</name>
    <dbReference type="NCBI Taxonomy" id="7370"/>
    <lineage>
        <taxon>Eukaryota</taxon>
        <taxon>Metazoa</taxon>
        <taxon>Ecdysozoa</taxon>
        <taxon>Arthropoda</taxon>
        <taxon>Hexapoda</taxon>
        <taxon>Insecta</taxon>
        <taxon>Pterygota</taxon>
        <taxon>Neoptera</taxon>
        <taxon>Endopterygota</taxon>
        <taxon>Diptera</taxon>
        <taxon>Brachycera</taxon>
        <taxon>Muscomorpha</taxon>
        <taxon>Muscoidea</taxon>
        <taxon>Muscidae</taxon>
        <taxon>Musca</taxon>
    </lineage>
</organism>
<dbReference type="VEuPathDB" id="VectorBase:MDOMA2_012768"/>